<evidence type="ECO:0000313" key="4">
    <source>
        <dbReference type="Proteomes" id="UP001564626"/>
    </source>
</evidence>
<dbReference type="PANTHER" id="PTHR43619:SF2">
    <property type="entry name" value="S-ADENOSYL-L-METHIONINE-DEPENDENT METHYLTRANSFERASES SUPERFAMILY PROTEIN"/>
    <property type="match status" value="1"/>
</dbReference>
<evidence type="ECO:0000313" key="3">
    <source>
        <dbReference type="EMBL" id="MEY8039965.1"/>
    </source>
</evidence>
<evidence type="ECO:0000256" key="1">
    <source>
        <dbReference type="ARBA" id="ARBA00022603"/>
    </source>
</evidence>
<keyword evidence="4" id="KW-1185">Reference proteome</keyword>
<reference evidence="3 4" key="1">
    <citation type="submission" date="2024-08" db="EMBL/GenBank/DDBJ databases">
        <title>Genome mining of Saccharopolyspora cebuensis PGLac3 from Nigerian medicinal plant.</title>
        <authorList>
            <person name="Ezeobiora C.E."/>
            <person name="Igbokwe N.H."/>
            <person name="Amin D.H."/>
            <person name="Mendie U.E."/>
        </authorList>
    </citation>
    <scope>NUCLEOTIDE SEQUENCE [LARGE SCALE GENOMIC DNA]</scope>
    <source>
        <strain evidence="3 4">PGLac3</strain>
    </source>
</reference>
<dbReference type="PIRSF" id="PIRSF028177">
    <property type="entry name" value="Polyketide_synth_Omtfrase_TcmP"/>
    <property type="match status" value="1"/>
</dbReference>
<name>A0ABV4CFT1_9PSEU</name>
<dbReference type="EMBL" id="JBGEHV010000016">
    <property type="protein sequence ID" value="MEY8039965.1"/>
    <property type="molecule type" value="Genomic_DNA"/>
</dbReference>
<accession>A0ABV4CFT1</accession>
<keyword evidence="1 3" id="KW-0489">Methyltransferase</keyword>
<organism evidence="3 4">
    <name type="scientific">Saccharopolyspora cebuensis</name>
    <dbReference type="NCBI Taxonomy" id="418759"/>
    <lineage>
        <taxon>Bacteria</taxon>
        <taxon>Bacillati</taxon>
        <taxon>Actinomycetota</taxon>
        <taxon>Actinomycetes</taxon>
        <taxon>Pseudonocardiales</taxon>
        <taxon>Pseudonocardiaceae</taxon>
        <taxon>Saccharopolyspora</taxon>
    </lineage>
</organism>
<dbReference type="Proteomes" id="UP001564626">
    <property type="component" value="Unassembled WGS sequence"/>
</dbReference>
<dbReference type="Gene3D" id="3.40.50.150">
    <property type="entry name" value="Vaccinia Virus protein VP39"/>
    <property type="match status" value="1"/>
</dbReference>
<dbReference type="InterPro" id="IPR029063">
    <property type="entry name" value="SAM-dependent_MTases_sf"/>
</dbReference>
<dbReference type="GO" id="GO:0008168">
    <property type="term" value="F:methyltransferase activity"/>
    <property type="evidence" value="ECO:0007669"/>
    <property type="project" value="UniProtKB-KW"/>
</dbReference>
<dbReference type="GO" id="GO:0032259">
    <property type="term" value="P:methylation"/>
    <property type="evidence" value="ECO:0007669"/>
    <property type="project" value="UniProtKB-KW"/>
</dbReference>
<comment type="caution">
    <text evidence="3">The sequence shown here is derived from an EMBL/GenBank/DDBJ whole genome shotgun (WGS) entry which is preliminary data.</text>
</comment>
<evidence type="ECO:0000256" key="2">
    <source>
        <dbReference type="ARBA" id="ARBA00022679"/>
    </source>
</evidence>
<sequence length="267" mass="29144">MPDDELTPVERTALLTLSARAWDARHVSPVLGDAMAEQVLGALGSAPEHWRMTSAAVAEIALRTSMLDDAVRGFAVEHPDAVVLDLGAGFDARAQRVDPPDGVDWYDVDLPAVARLRERSLPARTGSRAVGASLAEPGWAEPIPTGRPVVAVADGLLPFLTEQEIAVLLLALTDRFGTGELLVDDSRWPPLGAWPSPSIRGVARRPAGIEDPRALERWNPRMHWVEERPLVHEPEVARLPPVPRHLARAATHFPAAARTARVLRYRF</sequence>
<dbReference type="InterPro" id="IPR016874">
    <property type="entry name" value="TcmP-like"/>
</dbReference>
<dbReference type="PANTHER" id="PTHR43619">
    <property type="entry name" value="S-ADENOSYL-L-METHIONINE-DEPENDENT METHYLTRANSFERASE YKTD-RELATED"/>
    <property type="match status" value="1"/>
</dbReference>
<keyword evidence="2" id="KW-0808">Transferase</keyword>
<dbReference type="RefSeq" id="WP_369774758.1">
    <property type="nucleotide sequence ID" value="NZ_JBGEHV010000016.1"/>
</dbReference>
<gene>
    <name evidence="3" type="ORF">AB8O55_11210</name>
</gene>
<proteinExistence type="predicted"/>
<dbReference type="SUPFAM" id="SSF53335">
    <property type="entry name" value="S-adenosyl-L-methionine-dependent methyltransferases"/>
    <property type="match status" value="1"/>
</dbReference>
<protein>
    <submittedName>
        <fullName evidence="3">Class I SAM-dependent methyltransferase</fullName>
    </submittedName>
</protein>
<dbReference type="InterPro" id="IPR007213">
    <property type="entry name" value="Ppm1/Ppm2/Tcmp"/>
</dbReference>
<dbReference type="Pfam" id="PF04072">
    <property type="entry name" value="LCM"/>
    <property type="match status" value="1"/>
</dbReference>